<reference evidence="3" key="1">
    <citation type="submission" date="2021-01" db="EMBL/GenBank/DDBJ databases">
        <authorList>
            <person name="Corre E."/>
            <person name="Pelletier E."/>
            <person name="Niang G."/>
            <person name="Scheremetjew M."/>
            <person name="Finn R."/>
            <person name="Kale V."/>
            <person name="Holt S."/>
            <person name="Cochrane G."/>
            <person name="Meng A."/>
            <person name="Brown T."/>
            <person name="Cohen L."/>
        </authorList>
    </citation>
    <scope>NUCLEOTIDE SEQUENCE</scope>
    <source>
        <strain evidence="3">CCMP644</strain>
    </source>
</reference>
<evidence type="ECO:0000256" key="1">
    <source>
        <dbReference type="PROSITE-ProRule" id="PRU00023"/>
    </source>
</evidence>
<dbReference type="SUPFAM" id="SSF48403">
    <property type="entry name" value="Ankyrin repeat"/>
    <property type="match status" value="1"/>
</dbReference>
<feature type="compositionally biased region" description="Low complexity" evidence="2">
    <location>
        <begin position="197"/>
        <end position="206"/>
    </location>
</feature>
<proteinExistence type="predicted"/>
<feature type="compositionally biased region" description="Low complexity" evidence="2">
    <location>
        <begin position="214"/>
        <end position="224"/>
    </location>
</feature>
<dbReference type="Gene3D" id="1.25.40.20">
    <property type="entry name" value="Ankyrin repeat-containing domain"/>
    <property type="match status" value="1"/>
</dbReference>
<keyword evidence="1" id="KW-0040">ANK repeat</keyword>
<protein>
    <submittedName>
        <fullName evidence="3">Uncharacterized protein</fullName>
    </submittedName>
</protein>
<dbReference type="SMART" id="SM00248">
    <property type="entry name" value="ANK"/>
    <property type="match status" value="1"/>
</dbReference>
<dbReference type="PROSITE" id="PS50088">
    <property type="entry name" value="ANK_REPEAT"/>
    <property type="match status" value="1"/>
</dbReference>
<sequence>MGNVQSSGDEGGGLVQGCCQLDADEADMCMVVSRPSVGIAQIPAAAPKAMQEFSACMASSIPPKASDETGMRQTLRAHPELVGDEWSPPVRDHRGNTLLHLAVEAKDVTAVKLLLEAGIDPHQENDDNKTPTQMAVSIPSAAMVRLISAAPKRRRGGVGPLRAPRAYTVRGCPADKKGAPVAQFRSAYYSAATDHTGSSPSGGSPPLGAGRTPSSGSRASGLSSDKGRCASFDGRGASFDAEDSSEIARVPSGSSLVSRVPPEPGVIYAPVVDQAEHQKAVMDRYNAQKNQFRNAQVVDRAIEKEEAMAPGTVAGTQLRIAQIERIAQTQARYNADLHRNQHGNWEDEGSHGSLLVKTEGGKNIKKALTRRGPWGGLTSGDSHETAMAGTLQACTDPELAFKKLRQANLFHTSSSPTTVLRDQIGLTKAAGFLCKARHPREIVPFDRREADKWKGVGQPLSLGLKIPKNEFTTGQPCFESSECKPRHDVYHTPR</sequence>
<name>A0A6U4UXS6_HEMAN</name>
<feature type="region of interest" description="Disordered" evidence="2">
    <location>
        <begin position="192"/>
        <end position="262"/>
    </location>
</feature>
<dbReference type="InterPro" id="IPR036770">
    <property type="entry name" value="Ankyrin_rpt-contain_sf"/>
</dbReference>
<evidence type="ECO:0000256" key="2">
    <source>
        <dbReference type="SAM" id="MobiDB-lite"/>
    </source>
</evidence>
<dbReference type="Pfam" id="PF00023">
    <property type="entry name" value="Ank"/>
    <property type="match status" value="1"/>
</dbReference>
<organism evidence="3">
    <name type="scientific">Hemiselmis andersenii</name>
    <name type="common">Cryptophyte alga</name>
    <dbReference type="NCBI Taxonomy" id="464988"/>
    <lineage>
        <taxon>Eukaryota</taxon>
        <taxon>Cryptophyceae</taxon>
        <taxon>Cryptomonadales</taxon>
        <taxon>Hemiselmidaceae</taxon>
        <taxon>Hemiselmis</taxon>
    </lineage>
</organism>
<feature type="repeat" description="ANK" evidence="1">
    <location>
        <begin position="94"/>
        <end position="126"/>
    </location>
</feature>
<dbReference type="PROSITE" id="PS50297">
    <property type="entry name" value="ANK_REP_REGION"/>
    <property type="match status" value="1"/>
</dbReference>
<gene>
    <name evidence="3" type="ORF">HAND00432_LOCUS10252</name>
</gene>
<dbReference type="EMBL" id="HBFX01016994">
    <property type="protein sequence ID" value="CAD8955714.1"/>
    <property type="molecule type" value="Transcribed_RNA"/>
</dbReference>
<dbReference type="InterPro" id="IPR002110">
    <property type="entry name" value="Ankyrin_rpt"/>
</dbReference>
<accession>A0A6U4UXS6</accession>
<dbReference type="AlphaFoldDB" id="A0A6U4UXS6"/>
<evidence type="ECO:0000313" key="3">
    <source>
        <dbReference type="EMBL" id="CAD8955714.1"/>
    </source>
</evidence>